<evidence type="ECO:0000256" key="2">
    <source>
        <dbReference type="ARBA" id="ARBA00022512"/>
    </source>
</evidence>
<dbReference type="InterPro" id="IPR013210">
    <property type="entry name" value="LRR_N_plant-typ"/>
</dbReference>
<organism evidence="12 13">
    <name type="scientific">Lithocarpus litseifolius</name>
    <dbReference type="NCBI Taxonomy" id="425828"/>
    <lineage>
        <taxon>Eukaryota</taxon>
        <taxon>Viridiplantae</taxon>
        <taxon>Streptophyta</taxon>
        <taxon>Embryophyta</taxon>
        <taxon>Tracheophyta</taxon>
        <taxon>Spermatophyta</taxon>
        <taxon>Magnoliopsida</taxon>
        <taxon>eudicotyledons</taxon>
        <taxon>Gunneridae</taxon>
        <taxon>Pentapetalae</taxon>
        <taxon>rosids</taxon>
        <taxon>fabids</taxon>
        <taxon>Fagales</taxon>
        <taxon>Fagaceae</taxon>
        <taxon>Lithocarpus</taxon>
    </lineage>
</organism>
<keyword evidence="8" id="KW-0379">Hydroxylation</keyword>
<keyword evidence="4" id="KW-0433">Leucine-rich repeat</keyword>
<gene>
    <name evidence="12" type="ORF">SO802_033180</name>
</gene>
<dbReference type="AlphaFoldDB" id="A0AAW2BHR4"/>
<evidence type="ECO:0000313" key="13">
    <source>
        <dbReference type="Proteomes" id="UP001459277"/>
    </source>
</evidence>
<accession>A0AAW2BHR4</accession>
<evidence type="ECO:0000256" key="10">
    <source>
        <dbReference type="SAM" id="SignalP"/>
    </source>
</evidence>
<keyword evidence="7" id="KW-0325">Glycoprotein</keyword>
<comment type="caution">
    <text evidence="12">The sequence shown here is derived from an EMBL/GenBank/DDBJ whole genome shotgun (WGS) entry which is preliminary data.</text>
</comment>
<feature type="chain" id="PRO_5043923720" description="Cell wall hydroxyproline-rich glycoprotein" evidence="10">
    <location>
        <begin position="25"/>
        <end position="200"/>
    </location>
</feature>
<dbReference type="PANTHER" id="PTHR32093">
    <property type="entry name" value="LEUCINE-RICH REPEAT EXTENSIN-LIKE PROTEIN 3-RELATED"/>
    <property type="match status" value="1"/>
</dbReference>
<evidence type="ECO:0000313" key="12">
    <source>
        <dbReference type="EMBL" id="KAK9983655.1"/>
    </source>
</evidence>
<dbReference type="EMBL" id="JAZDWU010000012">
    <property type="protein sequence ID" value="KAK9983655.1"/>
    <property type="molecule type" value="Genomic_DNA"/>
</dbReference>
<evidence type="ECO:0000256" key="4">
    <source>
        <dbReference type="ARBA" id="ARBA00022614"/>
    </source>
</evidence>
<evidence type="ECO:0000256" key="7">
    <source>
        <dbReference type="ARBA" id="ARBA00023180"/>
    </source>
</evidence>
<dbReference type="Pfam" id="PF08263">
    <property type="entry name" value="LRRNT_2"/>
    <property type="match status" value="1"/>
</dbReference>
<evidence type="ECO:0000256" key="3">
    <source>
        <dbReference type="ARBA" id="ARBA00022525"/>
    </source>
</evidence>
<evidence type="ECO:0000256" key="8">
    <source>
        <dbReference type="ARBA" id="ARBA00023278"/>
    </source>
</evidence>
<feature type="signal peptide" evidence="10">
    <location>
        <begin position="1"/>
        <end position="24"/>
    </location>
</feature>
<feature type="domain" description="Leucine-rich repeat-containing N-terminal plant-type" evidence="11">
    <location>
        <begin position="79"/>
        <end position="112"/>
    </location>
</feature>
<keyword evidence="2" id="KW-0134">Cell wall</keyword>
<dbReference type="Gene3D" id="3.80.10.10">
    <property type="entry name" value="Ribonuclease Inhibitor"/>
    <property type="match status" value="1"/>
</dbReference>
<proteinExistence type="predicted"/>
<dbReference type="InterPro" id="IPR051582">
    <property type="entry name" value="LRR_extensin-like_regulator"/>
</dbReference>
<keyword evidence="3" id="KW-0964">Secreted</keyword>
<evidence type="ECO:0000259" key="11">
    <source>
        <dbReference type="Pfam" id="PF08263"/>
    </source>
</evidence>
<dbReference type="Proteomes" id="UP001459277">
    <property type="component" value="Unassembled WGS sequence"/>
</dbReference>
<sequence>MKEKIHILLSFTFLTLFCLSTSTTQQFHIPNNAVLAQASHIKQRQLLYYKDKFGSRNELASVPHSLVFDNPRLKNAYIALHAWKLTIISDPLNFTSNWVGSNVCNYTGVFCSNALDDPSIQTVAGIDLNHANIAGYLPDELGLLSDIALFHINSNRFCGTVPTSFKKLKLLFELDLSNNCFAGRFPYVVLGLPSLKYRDL</sequence>
<protein>
    <recommendedName>
        <fullName evidence="9">Cell wall hydroxyproline-rich glycoprotein</fullName>
    </recommendedName>
</protein>
<keyword evidence="5 10" id="KW-0732">Signal</keyword>
<evidence type="ECO:0000256" key="5">
    <source>
        <dbReference type="ARBA" id="ARBA00022729"/>
    </source>
</evidence>
<evidence type="ECO:0000256" key="6">
    <source>
        <dbReference type="ARBA" id="ARBA00022737"/>
    </source>
</evidence>
<keyword evidence="13" id="KW-1185">Reference proteome</keyword>
<dbReference type="InterPro" id="IPR032675">
    <property type="entry name" value="LRR_dom_sf"/>
</dbReference>
<dbReference type="FunFam" id="3.80.10.10:FF:000224">
    <property type="entry name" value="Leucine-rich repeat extensin-like protein 1"/>
    <property type="match status" value="1"/>
</dbReference>
<name>A0AAW2BHR4_9ROSI</name>
<dbReference type="SUPFAM" id="SSF52058">
    <property type="entry name" value="L domain-like"/>
    <property type="match status" value="1"/>
</dbReference>
<reference evidence="12 13" key="1">
    <citation type="submission" date="2024-01" db="EMBL/GenBank/DDBJ databases">
        <title>A telomere-to-telomere, gap-free genome of sweet tea (Lithocarpus litseifolius).</title>
        <authorList>
            <person name="Zhou J."/>
        </authorList>
    </citation>
    <scope>NUCLEOTIDE SEQUENCE [LARGE SCALE GENOMIC DNA]</scope>
    <source>
        <strain evidence="12">Zhou-2022a</strain>
        <tissue evidence="12">Leaf</tissue>
    </source>
</reference>
<comment type="subcellular location">
    <subcellularLocation>
        <location evidence="1">Secreted</location>
        <location evidence="1">Cell wall</location>
    </subcellularLocation>
</comment>
<evidence type="ECO:0000256" key="1">
    <source>
        <dbReference type="ARBA" id="ARBA00004191"/>
    </source>
</evidence>
<keyword evidence="6" id="KW-0677">Repeat</keyword>
<evidence type="ECO:0000256" key="9">
    <source>
        <dbReference type="ARBA" id="ARBA00041871"/>
    </source>
</evidence>
<dbReference type="PANTHER" id="PTHR32093:SF125">
    <property type="entry name" value="LEUCINE-RICH REPEAT-CONTAINING N-TERMINAL PLANT-TYPE DOMAIN-CONTAINING PROTEIN"/>
    <property type="match status" value="1"/>
</dbReference>